<comment type="caution">
    <text evidence="3">The sequence shown here is derived from an EMBL/GenBank/DDBJ whole genome shotgun (WGS) entry which is preliminary data.</text>
</comment>
<sequence length="349" mass="38817">MITIPSKPIEAAPDIAKAIGIAFVVIGHVLRGLFSAEIIPQEGIWADVDRMIYLFHMPLFFYVSGLFFRSSVERQGAKPYIRKLMTTLLIPLVLWSYLQFSIQFMASAVVNGSTDLMNVLTAPLPPRQQFWFLGALFVLSAGFSFMAERRMSDKFYLIIAALISCLLIVVWDPLYSFMRSDATLYLFGQILVHAPFFIMGMIFGSEKIQKIHMSSILALCLFVLALVLYQTVTIVPGAVFLSMSAVCVLSLYKICLNMADKYAGNEGCLRVVTFIGMNSMIIYLGHIIVAAAFRIALNKLGVVDPAVHLVVGFTAGFVLPLILIPIGLYWAKFMPKTAQAVLPVRYKRG</sequence>
<dbReference type="InterPro" id="IPR052734">
    <property type="entry name" value="Nod_factor_acetyltransferase"/>
</dbReference>
<proteinExistence type="predicted"/>
<dbReference type="Proteomes" id="UP000249417">
    <property type="component" value="Unassembled WGS sequence"/>
</dbReference>
<keyword evidence="1" id="KW-1133">Transmembrane helix</keyword>
<feature type="transmembrane region" description="Helical" evidence="1">
    <location>
        <begin position="21"/>
        <end position="39"/>
    </location>
</feature>
<gene>
    <name evidence="3" type="ORF">DI551_06875</name>
</gene>
<feature type="transmembrane region" description="Helical" evidence="1">
    <location>
        <begin position="183"/>
        <end position="203"/>
    </location>
</feature>
<feature type="transmembrane region" description="Helical" evidence="1">
    <location>
        <begin position="238"/>
        <end position="259"/>
    </location>
</feature>
<feature type="transmembrane region" description="Helical" evidence="1">
    <location>
        <begin position="130"/>
        <end position="147"/>
    </location>
</feature>
<evidence type="ECO:0000313" key="4">
    <source>
        <dbReference type="Proteomes" id="UP000249417"/>
    </source>
</evidence>
<evidence type="ECO:0000259" key="2">
    <source>
        <dbReference type="Pfam" id="PF01757"/>
    </source>
</evidence>
<dbReference type="PANTHER" id="PTHR37312:SF1">
    <property type="entry name" value="MEMBRANE-BOUND ACYLTRANSFERASE YKRP-RELATED"/>
    <property type="match status" value="1"/>
</dbReference>
<dbReference type="EMBL" id="QFQB01000043">
    <property type="protein sequence ID" value="PZQ45626.1"/>
    <property type="molecule type" value="Genomic_DNA"/>
</dbReference>
<dbReference type="AlphaFoldDB" id="A0A2W5MWR0"/>
<dbReference type="Pfam" id="PF01757">
    <property type="entry name" value="Acyl_transf_3"/>
    <property type="match status" value="1"/>
</dbReference>
<dbReference type="InterPro" id="IPR002656">
    <property type="entry name" value="Acyl_transf_3_dom"/>
</dbReference>
<keyword evidence="1" id="KW-0812">Transmembrane</keyword>
<protein>
    <recommendedName>
        <fullName evidence="2">Acyltransferase 3 domain-containing protein</fullName>
    </recommendedName>
</protein>
<feature type="domain" description="Acyltransferase 3" evidence="2">
    <location>
        <begin position="12"/>
        <end position="323"/>
    </location>
</feature>
<dbReference type="PANTHER" id="PTHR37312">
    <property type="entry name" value="MEMBRANE-BOUND ACYLTRANSFERASE YKRP-RELATED"/>
    <property type="match status" value="1"/>
</dbReference>
<dbReference type="GO" id="GO:0016747">
    <property type="term" value="F:acyltransferase activity, transferring groups other than amino-acyl groups"/>
    <property type="evidence" value="ECO:0007669"/>
    <property type="project" value="InterPro"/>
</dbReference>
<feature type="transmembrane region" description="Helical" evidence="1">
    <location>
        <begin position="88"/>
        <end position="110"/>
    </location>
</feature>
<feature type="transmembrane region" description="Helical" evidence="1">
    <location>
        <begin position="51"/>
        <end position="68"/>
    </location>
</feature>
<feature type="transmembrane region" description="Helical" evidence="1">
    <location>
        <begin position="215"/>
        <end position="232"/>
    </location>
</feature>
<evidence type="ECO:0000256" key="1">
    <source>
        <dbReference type="SAM" id="Phobius"/>
    </source>
</evidence>
<evidence type="ECO:0000313" key="3">
    <source>
        <dbReference type="EMBL" id="PZQ45626.1"/>
    </source>
</evidence>
<organism evidence="3 4">
    <name type="scientific">Micavibrio aeruginosavorus</name>
    <dbReference type="NCBI Taxonomy" id="349221"/>
    <lineage>
        <taxon>Bacteria</taxon>
        <taxon>Pseudomonadati</taxon>
        <taxon>Bdellovibrionota</taxon>
        <taxon>Bdellovibrionia</taxon>
        <taxon>Bdellovibrionales</taxon>
        <taxon>Pseudobdellovibrionaceae</taxon>
        <taxon>Micavibrio</taxon>
    </lineage>
</organism>
<keyword evidence="1" id="KW-0472">Membrane</keyword>
<accession>A0A2W5MWR0</accession>
<feature type="transmembrane region" description="Helical" evidence="1">
    <location>
        <begin position="271"/>
        <end position="297"/>
    </location>
</feature>
<feature type="transmembrane region" description="Helical" evidence="1">
    <location>
        <begin position="154"/>
        <end position="171"/>
    </location>
</feature>
<reference evidence="3 4" key="1">
    <citation type="submission" date="2017-08" db="EMBL/GenBank/DDBJ databases">
        <title>Infants hospitalized years apart are colonized by the same room-sourced microbial strains.</title>
        <authorList>
            <person name="Brooks B."/>
            <person name="Olm M.R."/>
            <person name="Firek B.A."/>
            <person name="Baker R."/>
            <person name="Thomas B.C."/>
            <person name="Morowitz M.J."/>
            <person name="Banfield J.F."/>
        </authorList>
    </citation>
    <scope>NUCLEOTIDE SEQUENCE [LARGE SCALE GENOMIC DNA]</scope>
    <source>
        <strain evidence="3">S2_005_002_R2_29</strain>
    </source>
</reference>
<feature type="transmembrane region" description="Helical" evidence="1">
    <location>
        <begin position="309"/>
        <end position="331"/>
    </location>
</feature>
<name>A0A2W5MWR0_9BACT</name>